<dbReference type="EMBL" id="JACXSS010000001">
    <property type="protein sequence ID" value="MBD9356721.1"/>
    <property type="molecule type" value="Genomic_DNA"/>
</dbReference>
<keyword evidence="1" id="KW-0472">Membrane</keyword>
<comment type="caution">
    <text evidence="2">The sequence shown here is derived from an EMBL/GenBank/DDBJ whole genome shotgun (WGS) entry which is preliminary data.</text>
</comment>
<keyword evidence="1" id="KW-0812">Transmembrane</keyword>
<feature type="transmembrane region" description="Helical" evidence="1">
    <location>
        <begin position="12"/>
        <end position="32"/>
    </location>
</feature>
<evidence type="ECO:0000256" key="1">
    <source>
        <dbReference type="SAM" id="Phobius"/>
    </source>
</evidence>
<evidence type="ECO:0000313" key="2">
    <source>
        <dbReference type="EMBL" id="MBD9356721.1"/>
    </source>
</evidence>
<organism evidence="2 3">
    <name type="scientific">Methylomonas albis</name>
    <dbReference type="NCBI Taxonomy" id="1854563"/>
    <lineage>
        <taxon>Bacteria</taxon>
        <taxon>Pseudomonadati</taxon>
        <taxon>Pseudomonadota</taxon>
        <taxon>Gammaproteobacteria</taxon>
        <taxon>Methylococcales</taxon>
        <taxon>Methylococcaceae</taxon>
        <taxon>Methylomonas</taxon>
    </lineage>
</organism>
<proteinExistence type="predicted"/>
<evidence type="ECO:0008006" key="4">
    <source>
        <dbReference type="Google" id="ProtNLM"/>
    </source>
</evidence>
<accession>A0ABR9D1Q0</accession>
<feature type="transmembrane region" description="Helical" evidence="1">
    <location>
        <begin position="213"/>
        <end position="234"/>
    </location>
</feature>
<reference evidence="2 3" key="1">
    <citation type="submission" date="2020-09" db="EMBL/GenBank/DDBJ databases">
        <title>Methylomonas albis sp. nov. and Methylomonas fluvii sp. nov.: Two cold-adapted methanotrophs from the River Elbe and an amended description of Methylovulum psychrotolerans strain Eb1.</title>
        <authorList>
            <person name="Bussmann I.K."/>
            <person name="Klings K.-W."/>
            <person name="Warnstedt J."/>
            <person name="Hoppert M."/>
            <person name="Saborowski A."/>
            <person name="Horn F."/>
            <person name="Liebner S."/>
        </authorList>
    </citation>
    <scope>NUCLEOTIDE SEQUENCE [LARGE SCALE GENOMIC DNA]</scope>
    <source>
        <strain evidence="2 3">EbA</strain>
    </source>
</reference>
<keyword evidence="1" id="KW-1133">Transmembrane helix</keyword>
<feature type="transmembrane region" description="Helical" evidence="1">
    <location>
        <begin position="246"/>
        <end position="264"/>
    </location>
</feature>
<dbReference type="SUPFAM" id="SSF52266">
    <property type="entry name" value="SGNH hydrolase"/>
    <property type="match status" value="1"/>
</dbReference>
<dbReference type="Gene3D" id="3.40.50.1110">
    <property type="entry name" value="SGNH hydrolase"/>
    <property type="match status" value="1"/>
</dbReference>
<dbReference type="RefSeq" id="WP_192375049.1">
    <property type="nucleotide sequence ID" value="NZ_JACXSS010000001.1"/>
</dbReference>
<evidence type="ECO:0000313" key="3">
    <source>
        <dbReference type="Proteomes" id="UP000652176"/>
    </source>
</evidence>
<name>A0ABR9D1Q0_9GAMM</name>
<sequence>MSAEAITSMARFFFKSTSVVLFIVTVVLIVYSTEISFWINSRLASEKSIANNRVNIHLPTYVYGRDSPFLLGNIENTNNAYFRIKLRFRVDDTEGYPNIFQSAPYNRGLRVEIAGSTVAIIVQDLQAPNGLRGMTLTSALEKSRWYVLEVEAMNGAFVRATLDGVSVANYSGDGLNIEMSEFILGAGFDDSRVFKGEIDSSSLVKGNIAFPRLSLAIIYSTIIFAFLLFMVVLWKALSEYYEVRLVVFKLVFISLPLLLVIVYIEYKMSYLNTDYYTRRVALEQEAEKVEVLVVGSSNTFYGVTPEVFSLKGFNLAFPGSGMYFDAKLAEKYSGIMPNLKMVVLTVNYFTFGLDYSTFSQSWRQFALRQNFGISLKTTVGLPFNWQFWLEPRNFSKIALYGKALIGEELLAPVDVVASCLGWFNGGDVAPDLSKNLGLAAAKDHNSTTDSDNYIHNLSDWDTLVSFLRGHNINVVMATLPTDASYYQELDKDKKNKMHDILLDFSARNNIKFVDFTGDGRFSSDDFTWEMPDHLNAKGATKFSKILDEELIVPHFK</sequence>
<keyword evidence="3" id="KW-1185">Reference proteome</keyword>
<dbReference type="InterPro" id="IPR036514">
    <property type="entry name" value="SGNH_hydro_sf"/>
</dbReference>
<protein>
    <recommendedName>
        <fullName evidence="4">SGNH hydrolase-type esterase domain-containing protein</fullName>
    </recommendedName>
</protein>
<gene>
    <name evidence="2" type="ORF">IE877_12650</name>
</gene>
<dbReference type="Proteomes" id="UP000652176">
    <property type="component" value="Unassembled WGS sequence"/>
</dbReference>